<gene>
    <name evidence="1" type="ORF">A2008_11305</name>
</gene>
<dbReference type="Proteomes" id="UP000178735">
    <property type="component" value="Unassembled WGS sequence"/>
</dbReference>
<dbReference type="EMBL" id="MGFH01000087">
    <property type="protein sequence ID" value="OGM05961.1"/>
    <property type="molecule type" value="Genomic_DNA"/>
</dbReference>
<protein>
    <submittedName>
        <fullName evidence="1">Uncharacterized protein</fullName>
    </submittedName>
</protein>
<sequence>MKLLLAFLWLFFLISAFNSANNLFYLVFALFTAFFAAPAVIARRAGIGLSVKLTPPAAVFAGSAESVAVEITNACGAEKFMLEFAPADEELYSFSRARLPYLSPAGVRTVPLDFHFKKRGLAIVRPLSVKSNIPLLLKEKYITVGAERHMIVFPEVAAVRFAAPGSAGNSAAKKRVFNSDYGELSKFKDYGAGDSPSKINWRHYSVTKTLIVPQNENQVRVENSVLLLLAEDHASGSPSYELAVSAAASIIKSLHDRRLSFKLISVSDKVKVIDSRSAPIEKILTHLALLDQNRTISGARLARAAKNAVNSASVYAVSSQRFEGLNFLHRFLGDRLRKIIIASGDAAEGA</sequence>
<dbReference type="PANTHER" id="PTHR34351">
    <property type="entry name" value="SLR1927 PROTEIN-RELATED"/>
    <property type="match status" value="1"/>
</dbReference>
<proteinExistence type="predicted"/>
<comment type="caution">
    <text evidence="1">The sequence shown here is derived from an EMBL/GenBank/DDBJ whole genome shotgun (WGS) entry which is preliminary data.</text>
</comment>
<reference evidence="1 2" key="1">
    <citation type="journal article" date="2016" name="Nat. Commun.">
        <title>Thousands of microbial genomes shed light on interconnected biogeochemical processes in an aquifer system.</title>
        <authorList>
            <person name="Anantharaman K."/>
            <person name="Brown C.T."/>
            <person name="Hug L.A."/>
            <person name="Sharon I."/>
            <person name="Castelle C.J."/>
            <person name="Probst A.J."/>
            <person name="Thomas B.C."/>
            <person name="Singh A."/>
            <person name="Wilkins M.J."/>
            <person name="Karaoz U."/>
            <person name="Brodie E.L."/>
            <person name="Williams K.H."/>
            <person name="Hubbard S.S."/>
            <person name="Banfield J.F."/>
        </authorList>
    </citation>
    <scope>NUCLEOTIDE SEQUENCE [LARGE SCALE GENOMIC DNA]</scope>
</reference>
<organism evidence="1 2">
    <name type="scientific">Candidatus Wallbacteria bacterium GWC2_49_35</name>
    <dbReference type="NCBI Taxonomy" id="1817813"/>
    <lineage>
        <taxon>Bacteria</taxon>
        <taxon>Candidatus Walliibacteriota</taxon>
    </lineage>
</organism>
<evidence type="ECO:0000313" key="2">
    <source>
        <dbReference type="Proteomes" id="UP000178735"/>
    </source>
</evidence>
<dbReference type="AlphaFoldDB" id="A0A1F7WT55"/>
<name>A0A1F7WT55_9BACT</name>
<dbReference type="STRING" id="1817813.A2008_11305"/>
<evidence type="ECO:0000313" key="1">
    <source>
        <dbReference type="EMBL" id="OGM05961.1"/>
    </source>
</evidence>
<dbReference type="PANTHER" id="PTHR34351:SF1">
    <property type="entry name" value="SLR1927 PROTEIN"/>
    <property type="match status" value="1"/>
</dbReference>
<accession>A0A1F7WT55</accession>
<feature type="non-terminal residue" evidence="1">
    <location>
        <position position="350"/>
    </location>
</feature>